<accession>A0A0J9S8Y6</accession>
<dbReference type="OrthoDB" id="371622at2759"/>
<gene>
    <name evidence="3" type="ORF">PVIIG_01668</name>
</gene>
<name>A0A0J9S8Y6_PLAVI</name>
<evidence type="ECO:0000256" key="1">
    <source>
        <dbReference type="SAM" id="MobiDB-lite"/>
    </source>
</evidence>
<reference evidence="3 4" key="1">
    <citation type="submission" date="2011-08" db="EMBL/GenBank/DDBJ databases">
        <title>The Genome Sequence of Plasmodium vivax India VII.</title>
        <authorList>
            <consortium name="The Broad Institute Genome Sequencing Platform"/>
            <consortium name="The Broad Institute Genome Sequencing Center for Infectious Disease"/>
            <person name="Neafsey D."/>
            <person name="Carlton J."/>
            <person name="Barnwell J."/>
            <person name="Collins W."/>
            <person name="Escalante A."/>
            <person name="Mullikin J."/>
            <person name="Saul A."/>
            <person name="Guigo R."/>
            <person name="Camara F."/>
            <person name="Young S.K."/>
            <person name="Zeng Q."/>
            <person name="Gargeya S."/>
            <person name="Fitzgerald M."/>
            <person name="Haas B."/>
            <person name="Abouelleil A."/>
            <person name="Alvarado L."/>
            <person name="Arachchi H.M."/>
            <person name="Berlin A."/>
            <person name="Brown A."/>
            <person name="Chapman S.B."/>
            <person name="Chen Z."/>
            <person name="Dunbar C."/>
            <person name="Freedman E."/>
            <person name="Gearin G."/>
            <person name="Gellesch M."/>
            <person name="Goldberg J."/>
            <person name="Griggs A."/>
            <person name="Gujja S."/>
            <person name="Heiman D."/>
            <person name="Howarth C."/>
            <person name="Larson L."/>
            <person name="Lui A."/>
            <person name="MacDonald P.J.P."/>
            <person name="Montmayeur A."/>
            <person name="Murphy C."/>
            <person name="Neiman D."/>
            <person name="Pearson M."/>
            <person name="Priest M."/>
            <person name="Roberts A."/>
            <person name="Saif S."/>
            <person name="Shea T."/>
            <person name="Shenoy N."/>
            <person name="Sisk P."/>
            <person name="Stolte C."/>
            <person name="Sykes S."/>
            <person name="Wortman J."/>
            <person name="Nusbaum C."/>
            <person name="Birren B."/>
        </authorList>
    </citation>
    <scope>NUCLEOTIDE SEQUENCE [LARGE SCALE GENOMIC DNA]</scope>
    <source>
        <strain evidence="3 4">India VII</strain>
    </source>
</reference>
<organism evidence="3 4">
    <name type="scientific">Plasmodium vivax India VII</name>
    <dbReference type="NCBI Taxonomy" id="1077284"/>
    <lineage>
        <taxon>Eukaryota</taxon>
        <taxon>Sar</taxon>
        <taxon>Alveolata</taxon>
        <taxon>Apicomplexa</taxon>
        <taxon>Aconoidasida</taxon>
        <taxon>Haemosporida</taxon>
        <taxon>Plasmodiidae</taxon>
        <taxon>Plasmodium</taxon>
        <taxon>Plasmodium (Plasmodium)</taxon>
    </lineage>
</organism>
<feature type="compositionally biased region" description="Polar residues" evidence="1">
    <location>
        <begin position="7"/>
        <end position="21"/>
    </location>
</feature>
<keyword evidence="2" id="KW-1133">Transmembrane helix</keyword>
<sequence length="160" mass="18079">MLRKINKGSSNRFANGESASPAQMKRNDKDAQEEEQSMSDEVTGPATDEASDEDTNESKAGEGGNFGLNDFLSYKENSKVLKKFFIFALLIILSPVILIVLYRYVLTWCFNISKDTSLLISLFFVVLYIISLTLLYAYLAFNEGGLADRGVSDRHERKWR</sequence>
<evidence type="ECO:0000313" key="3">
    <source>
        <dbReference type="EMBL" id="KMZ79194.1"/>
    </source>
</evidence>
<proteinExistence type="predicted"/>
<protein>
    <submittedName>
        <fullName evidence="3">Uncharacterized protein</fullName>
    </submittedName>
</protein>
<evidence type="ECO:0000256" key="2">
    <source>
        <dbReference type="SAM" id="Phobius"/>
    </source>
</evidence>
<dbReference type="EMBL" id="KQ234346">
    <property type="protein sequence ID" value="KMZ79194.1"/>
    <property type="molecule type" value="Genomic_DNA"/>
</dbReference>
<feature type="region of interest" description="Disordered" evidence="1">
    <location>
        <begin position="1"/>
        <end position="67"/>
    </location>
</feature>
<feature type="transmembrane region" description="Helical" evidence="2">
    <location>
        <begin position="84"/>
        <end position="106"/>
    </location>
</feature>
<dbReference type="Proteomes" id="UP000053562">
    <property type="component" value="Unassembled WGS sequence"/>
</dbReference>
<keyword evidence="2" id="KW-0812">Transmembrane</keyword>
<evidence type="ECO:0000313" key="4">
    <source>
        <dbReference type="Proteomes" id="UP000053562"/>
    </source>
</evidence>
<keyword evidence="2" id="KW-0472">Membrane</keyword>
<feature type="transmembrane region" description="Helical" evidence="2">
    <location>
        <begin position="118"/>
        <end position="139"/>
    </location>
</feature>
<dbReference type="AlphaFoldDB" id="A0A0J9S8Y6"/>